<sequence>MATVAHWKTWPLNDDTRHTLEERVRISRRVRSGGGKSEPADFVTSPAVRAIFLLSPLRLEKLDIESDGQACSLIVK</sequence>
<accession>A0A8D5UFQ0</accession>
<dbReference type="EMBL" id="AP024601">
    <property type="protein sequence ID" value="BCU82264.1"/>
    <property type="molecule type" value="Genomic_DNA"/>
</dbReference>
<reference evidence="1" key="1">
    <citation type="journal article" date="2013" name="Int. J. Syst. Evol. Microbiol.">
        <title>Polycladomyces abyssicola gen. nov., sp. nov., a thermophilic filamentous bacterium isolated from hemipelagic sediment.</title>
        <authorList>
            <person name="Tsubouchi T."/>
            <person name="Shimane Y."/>
            <person name="Mori K."/>
            <person name="Usui K."/>
            <person name="Hiraki T."/>
            <person name="Tame A."/>
            <person name="Uematsu K."/>
            <person name="Maruyama T."/>
            <person name="Hatada Y."/>
        </authorList>
    </citation>
    <scope>NUCLEOTIDE SEQUENCE</scope>
    <source>
        <strain evidence="1">JIR-001</strain>
    </source>
</reference>
<organism evidence="1 2">
    <name type="scientific">Polycladomyces abyssicola</name>
    <dbReference type="NCBI Taxonomy" id="1125966"/>
    <lineage>
        <taxon>Bacteria</taxon>
        <taxon>Bacillati</taxon>
        <taxon>Bacillota</taxon>
        <taxon>Bacilli</taxon>
        <taxon>Bacillales</taxon>
        <taxon>Thermoactinomycetaceae</taxon>
        <taxon>Polycladomyces</taxon>
    </lineage>
</organism>
<dbReference type="KEGG" id="pabs:JIR001_20470"/>
<evidence type="ECO:0000313" key="2">
    <source>
        <dbReference type="Proteomes" id="UP000677436"/>
    </source>
</evidence>
<dbReference type="Proteomes" id="UP000677436">
    <property type="component" value="Chromosome"/>
</dbReference>
<reference evidence="1" key="2">
    <citation type="journal article" date="2021" name="Microbiol. Resour. Announc.">
        <title>Complete Genome Sequence of Polycladomyces abyssicola JIR-001T, Isolated from Hemipelagic Sediment in Deep Seawater.</title>
        <authorList>
            <person name="Tsubouchi T."/>
            <person name="Kaneko Y."/>
        </authorList>
    </citation>
    <scope>NUCLEOTIDE SEQUENCE</scope>
    <source>
        <strain evidence="1">JIR-001</strain>
    </source>
</reference>
<protein>
    <submittedName>
        <fullName evidence="1">Uncharacterized protein</fullName>
    </submittedName>
</protein>
<gene>
    <name evidence="1" type="ORF">JIR001_20470</name>
</gene>
<name>A0A8D5UFQ0_9BACL</name>
<proteinExistence type="predicted"/>
<keyword evidence="2" id="KW-1185">Reference proteome</keyword>
<dbReference type="AlphaFoldDB" id="A0A8D5UFQ0"/>
<evidence type="ECO:0000313" key="1">
    <source>
        <dbReference type="EMBL" id="BCU82264.1"/>
    </source>
</evidence>